<dbReference type="Gene3D" id="3.30.70.330">
    <property type="match status" value="1"/>
</dbReference>
<dbReference type="FunCoup" id="G1NZN6">
    <property type="interactions" value="1"/>
</dbReference>
<dbReference type="EMBL" id="AAPE02034076">
    <property type="status" value="NOT_ANNOTATED_CDS"/>
    <property type="molecule type" value="Genomic_DNA"/>
</dbReference>
<dbReference type="InterPro" id="IPR035979">
    <property type="entry name" value="RBD_domain_sf"/>
</dbReference>
<feature type="region of interest" description="Disordered" evidence="5">
    <location>
        <begin position="225"/>
        <end position="246"/>
    </location>
</feature>
<protein>
    <submittedName>
        <fullName evidence="7">PABPN1 like, cytoplasmic</fullName>
    </submittedName>
</protein>
<evidence type="ECO:0000313" key="7">
    <source>
        <dbReference type="Ensembl" id="ENSMLUP00000002935.2"/>
    </source>
</evidence>
<name>G1NZN6_MYOLU</name>
<proteinExistence type="predicted"/>
<gene>
    <name evidence="7" type="primary">PABPN1L</name>
</gene>
<dbReference type="InParanoid" id="G1NZN6"/>
<dbReference type="GeneTree" id="ENSGT00940000161325"/>
<dbReference type="GO" id="GO:0005737">
    <property type="term" value="C:cytoplasm"/>
    <property type="evidence" value="ECO:0007669"/>
    <property type="project" value="UniProtKB-SubCell"/>
</dbReference>
<dbReference type="GO" id="GO:0005634">
    <property type="term" value="C:nucleus"/>
    <property type="evidence" value="ECO:0007669"/>
    <property type="project" value="TreeGrafter"/>
</dbReference>
<dbReference type="AlphaFoldDB" id="G1NZN6"/>
<feature type="region of interest" description="Disordered" evidence="5">
    <location>
        <begin position="41"/>
        <end position="60"/>
    </location>
</feature>
<evidence type="ECO:0000256" key="4">
    <source>
        <dbReference type="PROSITE-ProRule" id="PRU00176"/>
    </source>
</evidence>
<dbReference type="eggNOG" id="KOG4209">
    <property type="taxonomic scope" value="Eukaryota"/>
</dbReference>
<evidence type="ECO:0000256" key="1">
    <source>
        <dbReference type="ARBA" id="ARBA00004496"/>
    </source>
</evidence>
<dbReference type="GO" id="GO:0008143">
    <property type="term" value="F:poly(A) binding"/>
    <property type="evidence" value="ECO:0007669"/>
    <property type="project" value="TreeGrafter"/>
</dbReference>
<evidence type="ECO:0000256" key="2">
    <source>
        <dbReference type="ARBA" id="ARBA00022490"/>
    </source>
</evidence>
<evidence type="ECO:0000256" key="5">
    <source>
        <dbReference type="SAM" id="MobiDB-lite"/>
    </source>
</evidence>
<reference evidence="7" key="3">
    <citation type="submission" date="2025-09" db="UniProtKB">
        <authorList>
            <consortium name="Ensembl"/>
        </authorList>
    </citation>
    <scope>IDENTIFICATION</scope>
</reference>
<accession>G1NZN6</accession>
<dbReference type="HOGENOM" id="CLU_012062_23_2_1"/>
<evidence type="ECO:0000313" key="8">
    <source>
        <dbReference type="Proteomes" id="UP000001074"/>
    </source>
</evidence>
<dbReference type="PANTHER" id="PTHR23236:SF27">
    <property type="entry name" value="EMBRYONIC POLYADENYLATE-BINDING PROTEIN 2"/>
    <property type="match status" value="1"/>
</dbReference>
<dbReference type="SMART" id="SM00360">
    <property type="entry name" value="RRM"/>
    <property type="match status" value="1"/>
</dbReference>
<keyword evidence="3 4" id="KW-0694">RNA-binding</keyword>
<dbReference type="STRING" id="59463.ENSMLUP00000002935"/>
<evidence type="ECO:0000256" key="3">
    <source>
        <dbReference type="ARBA" id="ARBA00022884"/>
    </source>
</evidence>
<reference evidence="7 8" key="1">
    <citation type="journal article" date="2011" name="Nature">
        <title>A high-resolution map of human evolutionary constraint using 29 mammals.</title>
        <authorList>
            <person name="Lindblad-Toh K."/>
            <person name="Garber M."/>
            <person name="Zuk O."/>
            <person name="Lin M.F."/>
            <person name="Parker B.J."/>
            <person name="Washietl S."/>
            <person name="Kheradpour P."/>
            <person name="Ernst J."/>
            <person name="Jordan G."/>
            <person name="Mauceli E."/>
            <person name="Ward L.D."/>
            <person name="Lowe C.B."/>
            <person name="Holloway A.K."/>
            <person name="Clamp M."/>
            <person name="Gnerre S."/>
            <person name="Alfoldi J."/>
            <person name="Beal K."/>
            <person name="Chang J."/>
            <person name="Clawson H."/>
            <person name="Cuff J."/>
            <person name="Di Palma F."/>
            <person name="Fitzgerald S."/>
            <person name="Flicek P."/>
            <person name="Guttman M."/>
            <person name="Hubisz M.J."/>
            <person name="Jaffe D.B."/>
            <person name="Jungreis I."/>
            <person name="Kent W.J."/>
            <person name="Kostka D."/>
            <person name="Lara M."/>
            <person name="Martins A.L."/>
            <person name="Massingham T."/>
            <person name="Moltke I."/>
            <person name="Raney B.J."/>
            <person name="Rasmussen M.D."/>
            <person name="Robinson J."/>
            <person name="Stark A."/>
            <person name="Vilella A.J."/>
            <person name="Wen J."/>
            <person name="Xie X."/>
            <person name="Zody M.C."/>
            <person name="Baldwin J."/>
            <person name="Bloom T."/>
            <person name="Chin C.W."/>
            <person name="Heiman D."/>
            <person name="Nicol R."/>
            <person name="Nusbaum C."/>
            <person name="Young S."/>
            <person name="Wilkinson J."/>
            <person name="Worley K.C."/>
            <person name="Kovar C.L."/>
            <person name="Muzny D.M."/>
            <person name="Gibbs R.A."/>
            <person name="Cree A."/>
            <person name="Dihn H.H."/>
            <person name="Fowler G."/>
            <person name="Jhangiani S."/>
            <person name="Joshi V."/>
            <person name="Lee S."/>
            <person name="Lewis L.R."/>
            <person name="Nazareth L.V."/>
            <person name="Okwuonu G."/>
            <person name="Santibanez J."/>
            <person name="Warren W.C."/>
            <person name="Mardis E.R."/>
            <person name="Weinstock G.M."/>
            <person name="Wilson R.K."/>
            <person name="Delehaunty K."/>
            <person name="Dooling D."/>
            <person name="Fronik C."/>
            <person name="Fulton L."/>
            <person name="Fulton B."/>
            <person name="Graves T."/>
            <person name="Minx P."/>
            <person name="Sodergren E."/>
            <person name="Birney E."/>
            <person name="Margulies E.H."/>
            <person name="Herrero J."/>
            <person name="Green E.D."/>
            <person name="Haussler D."/>
            <person name="Siepel A."/>
            <person name="Goldman N."/>
            <person name="Pollard K.S."/>
            <person name="Pedersen J.S."/>
            <person name="Lander E.S."/>
            <person name="Kellis M."/>
        </authorList>
    </citation>
    <scope>NUCLEOTIDE SEQUENCE [LARGE SCALE GENOMIC DNA]</scope>
</reference>
<feature type="domain" description="RRM" evidence="6">
    <location>
        <begin position="150"/>
        <end position="226"/>
    </location>
</feature>
<feature type="compositionally biased region" description="Basic and acidic residues" evidence="5">
    <location>
        <begin position="43"/>
        <end position="52"/>
    </location>
</feature>
<comment type="subcellular location">
    <subcellularLocation>
        <location evidence="1">Cytoplasm</location>
    </subcellularLocation>
</comment>
<keyword evidence="2" id="KW-0963">Cytoplasm</keyword>
<dbReference type="SUPFAM" id="SSF54928">
    <property type="entry name" value="RNA-binding domain, RBD"/>
    <property type="match status" value="1"/>
</dbReference>
<reference evidence="7" key="2">
    <citation type="submission" date="2025-08" db="UniProtKB">
        <authorList>
            <consortium name="Ensembl"/>
        </authorList>
    </citation>
    <scope>IDENTIFICATION</scope>
</reference>
<dbReference type="Proteomes" id="UP000001074">
    <property type="component" value="Unassembled WGS sequence"/>
</dbReference>
<keyword evidence="8" id="KW-1185">Reference proteome</keyword>
<dbReference type="Ensembl" id="ENSMLUT00000003228.2">
    <property type="protein sequence ID" value="ENSMLUP00000002935.2"/>
    <property type="gene ID" value="ENSMLUG00000003228.2"/>
</dbReference>
<dbReference type="PANTHER" id="PTHR23236">
    <property type="entry name" value="EUKARYOTIC TRANSLATION INITIATION FACTOR 4B/4H"/>
    <property type="match status" value="1"/>
</dbReference>
<dbReference type="PROSITE" id="PS50102">
    <property type="entry name" value="RRM"/>
    <property type="match status" value="1"/>
</dbReference>
<sequence>LHPHPSGLSVDMLFPPPTEAWPQRFSSDPEAQGWGVWSWTEKTPLKPEGGKVEDDEEDTGFPPFLMDREDLSEDLAEYSVPDQQELEAIKLKLWAMEQAQGPELPRAQDQVGKEEAARSVLAQQRLSPETEPGPPLSCSGVPEKVEMDHRSMYVGNVDYRVTAEELEAYFNICGEVQQVTILCNKFSGHPKGYAYIEFATESAQAAVGLDKSIFQGRVIKVPSPSSEKVGGRSECQEPCQGHPAAQGRARLGRGISERAQHLRPQQEQRLTHYFRPWFPH</sequence>
<dbReference type="Pfam" id="PF00076">
    <property type="entry name" value="RRM_1"/>
    <property type="match status" value="1"/>
</dbReference>
<organism evidence="7 8">
    <name type="scientific">Myotis lucifugus</name>
    <name type="common">Little brown bat</name>
    <dbReference type="NCBI Taxonomy" id="59463"/>
    <lineage>
        <taxon>Eukaryota</taxon>
        <taxon>Metazoa</taxon>
        <taxon>Chordata</taxon>
        <taxon>Craniata</taxon>
        <taxon>Vertebrata</taxon>
        <taxon>Euteleostomi</taxon>
        <taxon>Mammalia</taxon>
        <taxon>Eutheria</taxon>
        <taxon>Laurasiatheria</taxon>
        <taxon>Chiroptera</taxon>
        <taxon>Yangochiroptera</taxon>
        <taxon>Vespertilionidae</taxon>
        <taxon>Myotis</taxon>
    </lineage>
</organism>
<dbReference type="GO" id="GO:0000288">
    <property type="term" value="P:nuclear-transcribed mRNA catabolic process, deadenylation-dependent decay"/>
    <property type="evidence" value="ECO:0007669"/>
    <property type="project" value="TreeGrafter"/>
</dbReference>
<dbReference type="InterPro" id="IPR012677">
    <property type="entry name" value="Nucleotide-bd_a/b_plait_sf"/>
</dbReference>
<evidence type="ECO:0000259" key="6">
    <source>
        <dbReference type="PROSITE" id="PS50102"/>
    </source>
</evidence>
<dbReference type="InterPro" id="IPR000504">
    <property type="entry name" value="RRM_dom"/>
</dbReference>